<comment type="caution">
    <text evidence="1">The sequence shown here is derived from an EMBL/GenBank/DDBJ whole genome shotgun (WGS) entry which is preliminary data.</text>
</comment>
<dbReference type="AlphaFoldDB" id="A0A820Z6I6"/>
<proteinExistence type="predicted"/>
<dbReference type="EMBL" id="CAJOBO010005900">
    <property type="protein sequence ID" value="CAF4553104.1"/>
    <property type="molecule type" value="Genomic_DNA"/>
</dbReference>
<protein>
    <submittedName>
        <fullName evidence="1">Uncharacterized protein</fullName>
    </submittedName>
</protein>
<evidence type="ECO:0000313" key="2">
    <source>
        <dbReference type="Proteomes" id="UP000663851"/>
    </source>
</evidence>
<dbReference type="Proteomes" id="UP000663851">
    <property type="component" value="Unassembled WGS sequence"/>
</dbReference>
<feature type="non-terminal residue" evidence="1">
    <location>
        <position position="1"/>
    </location>
</feature>
<name>A0A820Z6I6_9BILA</name>
<sequence length="70" mass="8211">VKSSRITNGKRPFTLMFGSRGGRKRLYMLRYGDSRCRKLSFRSKYDRVTALFLTFTVVGFHRLRHGGLRP</sequence>
<accession>A0A820Z6I6</accession>
<evidence type="ECO:0000313" key="1">
    <source>
        <dbReference type="EMBL" id="CAF4553104.1"/>
    </source>
</evidence>
<reference evidence="1" key="1">
    <citation type="submission" date="2021-02" db="EMBL/GenBank/DDBJ databases">
        <authorList>
            <person name="Nowell W R."/>
        </authorList>
    </citation>
    <scope>NUCLEOTIDE SEQUENCE</scope>
</reference>
<gene>
    <name evidence="1" type="ORF">HFQ381_LOCUS30997</name>
</gene>
<organism evidence="1 2">
    <name type="scientific">Rotaria socialis</name>
    <dbReference type="NCBI Taxonomy" id="392032"/>
    <lineage>
        <taxon>Eukaryota</taxon>
        <taxon>Metazoa</taxon>
        <taxon>Spiralia</taxon>
        <taxon>Gnathifera</taxon>
        <taxon>Rotifera</taxon>
        <taxon>Eurotatoria</taxon>
        <taxon>Bdelloidea</taxon>
        <taxon>Philodinida</taxon>
        <taxon>Philodinidae</taxon>
        <taxon>Rotaria</taxon>
    </lineage>
</organism>